<evidence type="ECO:0000256" key="1">
    <source>
        <dbReference type="SAM" id="SignalP"/>
    </source>
</evidence>
<evidence type="ECO:0000313" key="2">
    <source>
        <dbReference type="EMBL" id="CAJ0601981.1"/>
    </source>
</evidence>
<accession>A0AA36H0U8</accession>
<reference evidence="2" key="1">
    <citation type="submission" date="2023-07" db="EMBL/GenBank/DDBJ databases">
        <authorList>
            <consortium name="CYATHOMIX"/>
        </authorList>
    </citation>
    <scope>NUCLEOTIDE SEQUENCE</scope>
    <source>
        <strain evidence="2">N/A</strain>
    </source>
</reference>
<protein>
    <submittedName>
        <fullName evidence="2">Uncharacterized protein</fullName>
    </submittedName>
</protein>
<dbReference type="Proteomes" id="UP001176961">
    <property type="component" value="Unassembled WGS sequence"/>
</dbReference>
<evidence type="ECO:0000313" key="3">
    <source>
        <dbReference type="Proteomes" id="UP001176961"/>
    </source>
</evidence>
<gene>
    <name evidence="2" type="ORF">CYNAS_LOCUS13964</name>
</gene>
<sequence>MHTSALLTCFITALQIREVTLAGFREHNSTVENARSAYVALYAERNGYSHRVFIGSRKSSSLPLFHFAAPCCGFQVLTLKKMSAYLVWNSHRQRIGLHCQQHWPTIWKLTTHFDQFFFVENQEE</sequence>
<organism evidence="2 3">
    <name type="scientific">Cylicocyclus nassatus</name>
    <name type="common">Nematode worm</name>
    <dbReference type="NCBI Taxonomy" id="53992"/>
    <lineage>
        <taxon>Eukaryota</taxon>
        <taxon>Metazoa</taxon>
        <taxon>Ecdysozoa</taxon>
        <taxon>Nematoda</taxon>
        <taxon>Chromadorea</taxon>
        <taxon>Rhabditida</taxon>
        <taxon>Rhabditina</taxon>
        <taxon>Rhabditomorpha</taxon>
        <taxon>Strongyloidea</taxon>
        <taxon>Strongylidae</taxon>
        <taxon>Cylicocyclus</taxon>
    </lineage>
</organism>
<dbReference type="EMBL" id="CATQJL010000305">
    <property type="protein sequence ID" value="CAJ0601981.1"/>
    <property type="molecule type" value="Genomic_DNA"/>
</dbReference>
<keyword evidence="1" id="KW-0732">Signal</keyword>
<proteinExistence type="predicted"/>
<comment type="caution">
    <text evidence="2">The sequence shown here is derived from an EMBL/GenBank/DDBJ whole genome shotgun (WGS) entry which is preliminary data.</text>
</comment>
<feature type="signal peptide" evidence="1">
    <location>
        <begin position="1"/>
        <end position="21"/>
    </location>
</feature>
<feature type="chain" id="PRO_5041415221" evidence="1">
    <location>
        <begin position="22"/>
        <end position="124"/>
    </location>
</feature>
<dbReference type="AlphaFoldDB" id="A0AA36H0U8"/>
<name>A0AA36H0U8_CYLNA</name>
<keyword evidence="3" id="KW-1185">Reference proteome</keyword>